<name>A0AAV9SAD7_9TELE</name>
<dbReference type="EMBL" id="JAHHUM010000626">
    <property type="protein sequence ID" value="KAK5618336.1"/>
    <property type="molecule type" value="Genomic_DNA"/>
</dbReference>
<accession>A0AAV9SAD7</accession>
<gene>
    <name evidence="2" type="ORF">CRENBAI_019407</name>
</gene>
<dbReference type="Proteomes" id="UP001311232">
    <property type="component" value="Unassembled WGS sequence"/>
</dbReference>
<organism evidence="2 3">
    <name type="scientific">Crenichthys baileyi</name>
    <name type="common">White River springfish</name>
    <dbReference type="NCBI Taxonomy" id="28760"/>
    <lineage>
        <taxon>Eukaryota</taxon>
        <taxon>Metazoa</taxon>
        <taxon>Chordata</taxon>
        <taxon>Craniata</taxon>
        <taxon>Vertebrata</taxon>
        <taxon>Euteleostomi</taxon>
        <taxon>Actinopterygii</taxon>
        <taxon>Neopterygii</taxon>
        <taxon>Teleostei</taxon>
        <taxon>Neoteleostei</taxon>
        <taxon>Acanthomorphata</taxon>
        <taxon>Ovalentaria</taxon>
        <taxon>Atherinomorphae</taxon>
        <taxon>Cyprinodontiformes</taxon>
        <taxon>Goodeidae</taxon>
        <taxon>Crenichthys</taxon>
    </lineage>
</organism>
<evidence type="ECO:0000313" key="3">
    <source>
        <dbReference type="Proteomes" id="UP001311232"/>
    </source>
</evidence>
<evidence type="ECO:0000256" key="1">
    <source>
        <dbReference type="SAM" id="MobiDB-lite"/>
    </source>
</evidence>
<protein>
    <submittedName>
        <fullName evidence="2">Uncharacterized protein</fullName>
    </submittedName>
</protein>
<feature type="region of interest" description="Disordered" evidence="1">
    <location>
        <begin position="40"/>
        <end position="101"/>
    </location>
</feature>
<proteinExistence type="predicted"/>
<reference evidence="2 3" key="1">
    <citation type="submission" date="2021-06" db="EMBL/GenBank/DDBJ databases">
        <authorList>
            <person name="Palmer J.M."/>
        </authorList>
    </citation>
    <scope>NUCLEOTIDE SEQUENCE [LARGE SCALE GENOMIC DNA]</scope>
    <source>
        <strain evidence="2 3">MEX-2019</strain>
        <tissue evidence="2">Muscle</tissue>
    </source>
</reference>
<dbReference type="AlphaFoldDB" id="A0AAV9SAD7"/>
<evidence type="ECO:0000313" key="2">
    <source>
        <dbReference type="EMBL" id="KAK5618336.1"/>
    </source>
</evidence>
<sequence length="123" mass="13452">MVTTSQQLHVAEQECKCGPVICNNVCLQCCIRSLRPETWREKSPTSQSSRVLKMHGGYPPSQPEAAHIWAATKGHGGGNPSRLNRTNEGRSGVTLETESIKRSGERRELSILSISAGKQPDLL</sequence>
<comment type="caution">
    <text evidence="2">The sequence shown here is derived from an EMBL/GenBank/DDBJ whole genome shotgun (WGS) entry which is preliminary data.</text>
</comment>
<keyword evidence="3" id="KW-1185">Reference proteome</keyword>